<dbReference type="InterPro" id="IPR050814">
    <property type="entry name" value="Myo-inositol_Transporter"/>
</dbReference>
<dbReference type="PANTHER" id="PTHR48020">
    <property type="entry name" value="PROTON MYO-INOSITOL COTRANSPORTER"/>
    <property type="match status" value="1"/>
</dbReference>
<dbReference type="InterPro" id="IPR036259">
    <property type="entry name" value="MFS_trans_sf"/>
</dbReference>
<keyword evidence="5 7" id="KW-1133">Transmembrane helix</keyword>
<feature type="transmembrane region" description="Helical" evidence="7">
    <location>
        <begin position="133"/>
        <end position="157"/>
    </location>
</feature>
<evidence type="ECO:0000313" key="10">
    <source>
        <dbReference type="Proteomes" id="UP001163823"/>
    </source>
</evidence>
<feature type="domain" description="Major facilitator superfamily (MFS) profile" evidence="8">
    <location>
        <begin position="7"/>
        <end position="538"/>
    </location>
</feature>
<dbReference type="AlphaFoldDB" id="A0AAD7KQU2"/>
<evidence type="ECO:0000256" key="5">
    <source>
        <dbReference type="ARBA" id="ARBA00022989"/>
    </source>
</evidence>
<dbReference type="Gene3D" id="1.20.1250.20">
    <property type="entry name" value="MFS general substrate transporter like domains"/>
    <property type="match status" value="2"/>
</dbReference>
<evidence type="ECO:0000313" key="9">
    <source>
        <dbReference type="EMBL" id="KAJ7944029.1"/>
    </source>
</evidence>
<dbReference type="PROSITE" id="PS00216">
    <property type="entry name" value="SUGAR_TRANSPORT_1"/>
    <property type="match status" value="1"/>
</dbReference>
<feature type="transmembrane region" description="Helical" evidence="7">
    <location>
        <begin position="43"/>
        <end position="63"/>
    </location>
</feature>
<accession>A0AAD7KQU2</accession>
<dbReference type="InterPro" id="IPR003663">
    <property type="entry name" value="Sugar/inositol_transpt"/>
</dbReference>
<dbReference type="InterPro" id="IPR020846">
    <property type="entry name" value="MFS_dom"/>
</dbReference>
<feature type="transmembrane region" description="Helical" evidence="7">
    <location>
        <begin position="163"/>
        <end position="185"/>
    </location>
</feature>
<keyword evidence="3" id="KW-0813">Transport</keyword>
<dbReference type="PANTHER" id="PTHR48020:SF35">
    <property type="entry name" value="SUGAR TRANSPORTER"/>
    <property type="match status" value="1"/>
</dbReference>
<dbReference type="SUPFAM" id="SSF103473">
    <property type="entry name" value="MFS general substrate transporter"/>
    <property type="match status" value="1"/>
</dbReference>
<feature type="transmembrane region" description="Helical" evidence="7">
    <location>
        <begin position="75"/>
        <end position="94"/>
    </location>
</feature>
<name>A0AAD7KQU2_QUISA</name>
<evidence type="ECO:0000256" key="1">
    <source>
        <dbReference type="ARBA" id="ARBA00004141"/>
    </source>
</evidence>
<evidence type="ECO:0000256" key="2">
    <source>
        <dbReference type="ARBA" id="ARBA00010992"/>
    </source>
</evidence>
<dbReference type="Pfam" id="PF00083">
    <property type="entry name" value="Sugar_tr"/>
    <property type="match status" value="2"/>
</dbReference>
<dbReference type="PRINTS" id="PR00171">
    <property type="entry name" value="SUGRTRNSPORT"/>
</dbReference>
<organism evidence="9 10">
    <name type="scientific">Quillaja saponaria</name>
    <name type="common">Soap bark tree</name>
    <dbReference type="NCBI Taxonomy" id="32244"/>
    <lineage>
        <taxon>Eukaryota</taxon>
        <taxon>Viridiplantae</taxon>
        <taxon>Streptophyta</taxon>
        <taxon>Embryophyta</taxon>
        <taxon>Tracheophyta</taxon>
        <taxon>Spermatophyta</taxon>
        <taxon>Magnoliopsida</taxon>
        <taxon>eudicotyledons</taxon>
        <taxon>Gunneridae</taxon>
        <taxon>Pentapetalae</taxon>
        <taxon>rosids</taxon>
        <taxon>fabids</taxon>
        <taxon>Fabales</taxon>
        <taxon>Quillajaceae</taxon>
        <taxon>Quillaja</taxon>
    </lineage>
</organism>
<gene>
    <name evidence="9" type="ORF">O6P43_033496</name>
</gene>
<dbReference type="Proteomes" id="UP001163823">
    <property type="component" value="Chromosome 14"/>
</dbReference>
<keyword evidence="10" id="KW-1185">Reference proteome</keyword>
<comment type="subcellular location">
    <subcellularLocation>
        <location evidence="1">Membrane</location>
        <topology evidence="1">Multi-pass membrane protein</topology>
    </subcellularLocation>
</comment>
<evidence type="ECO:0000256" key="7">
    <source>
        <dbReference type="SAM" id="Phobius"/>
    </source>
</evidence>
<evidence type="ECO:0000256" key="4">
    <source>
        <dbReference type="ARBA" id="ARBA00022692"/>
    </source>
</evidence>
<evidence type="ECO:0000256" key="3">
    <source>
        <dbReference type="ARBA" id="ARBA00022448"/>
    </source>
</evidence>
<dbReference type="GO" id="GO:0022857">
    <property type="term" value="F:transmembrane transporter activity"/>
    <property type="evidence" value="ECO:0007669"/>
    <property type="project" value="InterPro"/>
</dbReference>
<dbReference type="GO" id="GO:0016020">
    <property type="term" value="C:membrane"/>
    <property type="evidence" value="ECO:0007669"/>
    <property type="project" value="UniProtKB-SubCell"/>
</dbReference>
<evidence type="ECO:0000256" key="6">
    <source>
        <dbReference type="ARBA" id="ARBA00023136"/>
    </source>
</evidence>
<keyword evidence="6 7" id="KW-0472">Membrane</keyword>
<comment type="caution">
    <text evidence="9">The sequence shown here is derived from an EMBL/GenBank/DDBJ whole genome shotgun (WGS) entry which is preliminary data.</text>
</comment>
<protein>
    <submittedName>
        <fullName evidence="9">Monosaccharide-sensing 2-like protein</fullName>
    </submittedName>
</protein>
<dbReference type="PROSITE" id="PS00217">
    <property type="entry name" value="SUGAR_TRANSPORT_2"/>
    <property type="match status" value="1"/>
</dbReference>
<comment type="similarity">
    <text evidence="2">Belongs to the major facilitator superfamily. Sugar transporter (TC 2.A.1.1) family.</text>
</comment>
<dbReference type="EMBL" id="JARAOO010000014">
    <property type="protein sequence ID" value="KAJ7944029.1"/>
    <property type="molecule type" value="Genomic_DNA"/>
</dbReference>
<proteinExistence type="inferred from homology"/>
<dbReference type="InterPro" id="IPR005829">
    <property type="entry name" value="Sugar_transporter_CS"/>
</dbReference>
<evidence type="ECO:0000259" key="8">
    <source>
        <dbReference type="PROSITE" id="PS50850"/>
    </source>
</evidence>
<keyword evidence="4 7" id="KW-0812">Transmembrane</keyword>
<reference evidence="9" key="1">
    <citation type="journal article" date="2023" name="Science">
        <title>Elucidation of the pathway for biosynthesis of saponin adjuvants from the soapbark tree.</title>
        <authorList>
            <person name="Reed J."/>
            <person name="Orme A."/>
            <person name="El-Demerdash A."/>
            <person name="Owen C."/>
            <person name="Martin L.B.B."/>
            <person name="Misra R.C."/>
            <person name="Kikuchi S."/>
            <person name="Rejzek M."/>
            <person name="Martin A.C."/>
            <person name="Harkess A."/>
            <person name="Leebens-Mack J."/>
            <person name="Louveau T."/>
            <person name="Stephenson M.J."/>
            <person name="Osbourn A."/>
        </authorList>
    </citation>
    <scope>NUCLEOTIDE SEQUENCE</scope>
    <source>
        <strain evidence="9">S10</strain>
    </source>
</reference>
<dbReference type="KEGG" id="qsa:O6P43_033496"/>
<dbReference type="InterPro" id="IPR005828">
    <property type="entry name" value="MFS_sugar_transport-like"/>
</dbReference>
<sequence length="538" mass="58996">MRGVVLVALAATLGNVLQGWDNSTIAGALIYVKKELNLETKPALEGLIVAMSLIGATFITTFSGTLSDWLGRRPMLIISSLMYFLSGLIMLWAPNVYVVLFARLIDGFGIGLAVTLIPVYISETAPSDIRGRLNTLPQFAGSCGMFLSYCMVFVMSLTDLPSWRLMLGVVCVPSIIYFVLTVFYLPESPRWLVSKGRMLKAKQVKLALLIEGLGIGAETSIEEYLITPANELNINQETDEGKDYIKLYGPDESLSLVAKPVTGQITLSMRSQHRSFGNQNPPLKDPLVTLIRSFHENISETGSTYNLVLPNVSRVNSMSGHYGENEQWDVENQGNHEADASDASRPTYTSCKGVAGNITHNTNIGGGWQLVWKLSERVREDGKREGGFQKVYLHQEGTAGSHRDSFASIPGGEMPVGGEVIQAAALRKVQVGEIMLEPGVKRALYIGVGLQMLQQVAGINGVLYFAPQILKEGRSCSSSVKYGHKFNICLSNYKRSYNIVNASLYRSFHVVDGYCWTKVNYAVNNTHSDSVIGSANPW</sequence>
<dbReference type="PROSITE" id="PS50850">
    <property type="entry name" value="MFS"/>
    <property type="match status" value="1"/>
</dbReference>
<feature type="transmembrane region" description="Helical" evidence="7">
    <location>
        <begin position="100"/>
        <end position="121"/>
    </location>
</feature>